<dbReference type="GO" id="GO:0005576">
    <property type="term" value="C:extracellular region"/>
    <property type="evidence" value="ECO:0007669"/>
    <property type="project" value="UniProtKB-SubCell"/>
</dbReference>
<dbReference type="AlphaFoldDB" id="A0AA41S9X8"/>
<evidence type="ECO:0000256" key="3">
    <source>
        <dbReference type="ARBA" id="ARBA00022525"/>
    </source>
</evidence>
<dbReference type="EMBL" id="JAJJMA010110446">
    <property type="protein sequence ID" value="MCL7031270.1"/>
    <property type="molecule type" value="Genomic_DNA"/>
</dbReference>
<feature type="signal peptide" evidence="10">
    <location>
        <begin position="1"/>
        <end position="23"/>
    </location>
</feature>
<dbReference type="GO" id="GO:0080155">
    <property type="term" value="P:regulation of double fertilization forming a zygote and endosperm"/>
    <property type="evidence" value="ECO:0007669"/>
    <property type="project" value="UniProtKB-ARBA"/>
</dbReference>
<evidence type="ECO:0000313" key="13">
    <source>
        <dbReference type="Proteomes" id="UP001177140"/>
    </source>
</evidence>
<dbReference type="Pfam" id="PF05617">
    <property type="entry name" value="Prolamin_like"/>
    <property type="match status" value="1"/>
</dbReference>
<dbReference type="PANTHER" id="PTHR35293">
    <property type="entry name" value="EGG CELL-SECRETED PROTEIN 1.5"/>
    <property type="match status" value="1"/>
</dbReference>
<evidence type="ECO:0000256" key="1">
    <source>
        <dbReference type="ARBA" id="ARBA00004541"/>
    </source>
</evidence>
<dbReference type="Proteomes" id="UP001177140">
    <property type="component" value="Unassembled WGS sequence"/>
</dbReference>
<keyword evidence="6" id="KW-0968">Cytoplasmic vesicle</keyword>
<dbReference type="PANTHER" id="PTHR35293:SF10">
    <property type="entry name" value="EGG CELL-SECRETED PROTEIN 1.2-RELATED"/>
    <property type="match status" value="1"/>
</dbReference>
<feature type="domain" description="Prolamin-like" evidence="11">
    <location>
        <begin position="57"/>
        <end position="121"/>
    </location>
</feature>
<evidence type="ECO:0000259" key="11">
    <source>
        <dbReference type="Pfam" id="PF05617"/>
    </source>
</evidence>
<evidence type="ECO:0000313" key="12">
    <source>
        <dbReference type="EMBL" id="MCL7031270.1"/>
    </source>
</evidence>
<sequence>MALINGKLFLVFVISALIANTATVTSTRKLATPVHYPIGHNLEARINGEDGGAGMTECWSALYELRSCTNEIILFFMDGEMYLGIECCRAIRIITRECWPSMLTSVGFTAEEGDVLRSYCDTPHSAPHPVTVLPPAQTPAMSPSPFSEPSTPQTAYIIIRNDSSKD</sequence>
<evidence type="ECO:0000256" key="6">
    <source>
        <dbReference type="ARBA" id="ARBA00023329"/>
    </source>
</evidence>
<protein>
    <recommendedName>
        <fullName evidence="11">Prolamin-like domain-containing protein</fullName>
    </recommendedName>
</protein>
<keyword evidence="5" id="KW-0278">Fertilization</keyword>
<feature type="chain" id="PRO_5041309170" description="Prolamin-like domain-containing protein" evidence="10">
    <location>
        <begin position="24"/>
        <end position="166"/>
    </location>
</feature>
<dbReference type="GO" id="GO:2000008">
    <property type="term" value="P:regulation of protein localization to cell surface"/>
    <property type="evidence" value="ECO:0007669"/>
    <property type="project" value="UniProtKB-ARBA"/>
</dbReference>
<keyword evidence="13" id="KW-1185">Reference proteome</keyword>
<proteinExistence type="inferred from homology"/>
<accession>A0AA41S9X8</accession>
<evidence type="ECO:0000256" key="7">
    <source>
        <dbReference type="ARBA" id="ARBA00034457"/>
    </source>
</evidence>
<name>A0AA41S9X8_PAPNU</name>
<organism evidence="12 13">
    <name type="scientific">Papaver nudicaule</name>
    <name type="common">Iceland poppy</name>
    <dbReference type="NCBI Taxonomy" id="74823"/>
    <lineage>
        <taxon>Eukaryota</taxon>
        <taxon>Viridiplantae</taxon>
        <taxon>Streptophyta</taxon>
        <taxon>Embryophyta</taxon>
        <taxon>Tracheophyta</taxon>
        <taxon>Spermatophyta</taxon>
        <taxon>Magnoliopsida</taxon>
        <taxon>Ranunculales</taxon>
        <taxon>Papaveraceae</taxon>
        <taxon>Papaveroideae</taxon>
        <taxon>Papaver</taxon>
    </lineage>
</organism>
<evidence type="ECO:0000256" key="9">
    <source>
        <dbReference type="SAM" id="MobiDB-lite"/>
    </source>
</evidence>
<comment type="similarity">
    <text evidence="8">Belongs to the plant egg cell-secreted peptide family.</text>
</comment>
<evidence type="ECO:0000256" key="5">
    <source>
        <dbReference type="ARBA" id="ARBA00023279"/>
    </source>
</evidence>
<keyword evidence="4 10" id="KW-0732">Signal</keyword>
<comment type="subcellular location">
    <subcellularLocation>
        <location evidence="1">Cytoplasmic vesicle</location>
    </subcellularLocation>
    <subcellularLocation>
        <location evidence="2">Secreted</location>
    </subcellularLocation>
</comment>
<comment type="function">
    <text evidence="7">Involved in the regulation of gamete interactions during the double fertilization and to prevent multiple-pollen tube attraction; mediates the redistribution of the gamete fusogen HAP2/GCS1 to the cell surface after secretion upon sperm arrival.</text>
</comment>
<feature type="region of interest" description="Disordered" evidence="9">
    <location>
        <begin position="130"/>
        <end position="154"/>
    </location>
</feature>
<keyword evidence="3" id="KW-0964">Secreted</keyword>
<gene>
    <name evidence="12" type="ORF">MKW94_028754</name>
</gene>
<reference evidence="12" key="1">
    <citation type="submission" date="2022-03" db="EMBL/GenBank/DDBJ databases">
        <title>A functionally conserved STORR gene fusion in Papaver species that diverged 16.8 million years ago.</title>
        <authorList>
            <person name="Catania T."/>
        </authorList>
    </citation>
    <scope>NUCLEOTIDE SEQUENCE</scope>
    <source>
        <strain evidence="12">S-191538</strain>
    </source>
</reference>
<evidence type="ECO:0000256" key="4">
    <source>
        <dbReference type="ARBA" id="ARBA00022729"/>
    </source>
</evidence>
<dbReference type="InterPro" id="IPR044711">
    <property type="entry name" value="EC11-15"/>
</dbReference>
<comment type="caution">
    <text evidence="12">The sequence shown here is derived from an EMBL/GenBank/DDBJ whole genome shotgun (WGS) entry which is preliminary data.</text>
</comment>
<evidence type="ECO:0000256" key="10">
    <source>
        <dbReference type="SAM" id="SignalP"/>
    </source>
</evidence>
<dbReference type="GO" id="GO:0009567">
    <property type="term" value="P:double fertilization forming a zygote and endosperm"/>
    <property type="evidence" value="ECO:0007669"/>
    <property type="project" value="InterPro"/>
</dbReference>
<dbReference type="InterPro" id="IPR008502">
    <property type="entry name" value="Prolamin-like"/>
</dbReference>
<evidence type="ECO:0000256" key="2">
    <source>
        <dbReference type="ARBA" id="ARBA00004613"/>
    </source>
</evidence>
<feature type="compositionally biased region" description="Polar residues" evidence="9">
    <location>
        <begin position="139"/>
        <end position="154"/>
    </location>
</feature>
<evidence type="ECO:0000256" key="8">
    <source>
        <dbReference type="ARBA" id="ARBA00034484"/>
    </source>
</evidence>
<dbReference type="GO" id="GO:0031410">
    <property type="term" value="C:cytoplasmic vesicle"/>
    <property type="evidence" value="ECO:0007669"/>
    <property type="project" value="UniProtKB-SubCell"/>
</dbReference>